<dbReference type="AlphaFoldDB" id="A0A1W9KNX4"/>
<evidence type="ECO:0000313" key="1">
    <source>
        <dbReference type="EMBL" id="OQW85801.1"/>
    </source>
</evidence>
<proteinExistence type="predicted"/>
<evidence type="ECO:0000313" key="2">
    <source>
        <dbReference type="Proteomes" id="UP000192505"/>
    </source>
</evidence>
<comment type="caution">
    <text evidence="1">The sequence shown here is derived from an EMBL/GenBank/DDBJ whole genome shotgun (WGS) entry which is preliminary data.</text>
</comment>
<accession>A0A1W9KNX4</accession>
<dbReference type="Proteomes" id="UP000192505">
    <property type="component" value="Unassembled WGS sequence"/>
</dbReference>
<reference evidence="1 2" key="1">
    <citation type="submission" date="2017-01" db="EMBL/GenBank/DDBJ databases">
        <title>Novel large sulfur bacteria in the metagenomes of groundwater-fed chemosynthetic microbial mats in the Lake Huron basin.</title>
        <authorList>
            <person name="Sharrar A.M."/>
            <person name="Flood B.E."/>
            <person name="Bailey J.V."/>
            <person name="Jones D.S."/>
            <person name="Biddanda B."/>
            <person name="Ruberg S.A."/>
            <person name="Marcus D.N."/>
            <person name="Dick G.J."/>
        </authorList>
    </citation>
    <scope>NUCLEOTIDE SEQUENCE [LARGE SCALE GENOMIC DNA]</scope>
    <source>
        <strain evidence="1">A7</strain>
    </source>
</reference>
<organism evidence="1 2">
    <name type="scientific">Rhodoferax ferrireducens</name>
    <dbReference type="NCBI Taxonomy" id="192843"/>
    <lineage>
        <taxon>Bacteria</taxon>
        <taxon>Pseudomonadati</taxon>
        <taxon>Pseudomonadota</taxon>
        <taxon>Betaproteobacteria</taxon>
        <taxon>Burkholderiales</taxon>
        <taxon>Comamonadaceae</taxon>
        <taxon>Rhodoferax</taxon>
    </lineage>
</organism>
<protein>
    <submittedName>
        <fullName evidence="1">Uncharacterized protein</fullName>
    </submittedName>
</protein>
<sequence length="128" mass="13707">MFSTNWVAFLDIANALVHADRITSATLAPLYSGTSRNNAGFMLAVLLGEGLVCPSDRHYMRQDFKPFLHHINSLAAARVDLGDADEALTGLETRETLEASDAADVAEVDAVEVAAVPAAKRGRPAKRV</sequence>
<gene>
    <name evidence="1" type="ORF">BWK72_20370</name>
</gene>
<name>A0A1W9KNX4_9BURK</name>
<dbReference type="EMBL" id="MTEI01000034">
    <property type="protein sequence ID" value="OQW85801.1"/>
    <property type="molecule type" value="Genomic_DNA"/>
</dbReference>